<evidence type="ECO:0000256" key="1">
    <source>
        <dbReference type="ARBA" id="ARBA00004325"/>
    </source>
</evidence>
<evidence type="ECO:0000256" key="6">
    <source>
        <dbReference type="ARBA" id="ARBA00023310"/>
    </source>
</evidence>
<keyword evidence="5 7" id="KW-0472">Membrane</keyword>
<evidence type="ECO:0000256" key="7">
    <source>
        <dbReference type="SAM" id="Phobius"/>
    </source>
</evidence>
<dbReference type="InterPro" id="IPR003319">
    <property type="entry name" value="YMF19-like_N"/>
</dbReference>
<proteinExistence type="predicted"/>
<name>A0A343UXZ6_9FLOR</name>
<evidence type="ECO:0000256" key="4">
    <source>
        <dbReference type="ARBA" id="ARBA00023128"/>
    </source>
</evidence>
<gene>
    <name evidence="9" type="primary">atp8</name>
</gene>
<dbReference type="AlphaFoldDB" id="A0A343UXZ6"/>
<evidence type="ECO:0000256" key="2">
    <source>
        <dbReference type="ARBA" id="ARBA00022692"/>
    </source>
</evidence>
<sequence length="133" mass="15439">MPQLDRIIVFTQIFWLFVIFSLLYIVLIHFFLPQSLKSLKSRDLVIGCNIAENNKVKSDFLLSESLFSKTLSDHLSNIKQTLLGKTIILTNDKFNPCSINSLIFNPIFNIVLYCDTAILNKISLKFKTYNFIW</sequence>
<evidence type="ECO:0000313" key="9">
    <source>
        <dbReference type="EMBL" id="AVK39553.1"/>
    </source>
</evidence>
<keyword evidence="2 7" id="KW-0812">Transmembrane</keyword>
<evidence type="ECO:0000256" key="5">
    <source>
        <dbReference type="ARBA" id="ARBA00023136"/>
    </source>
</evidence>
<evidence type="ECO:0000256" key="3">
    <source>
        <dbReference type="ARBA" id="ARBA00022989"/>
    </source>
</evidence>
<accession>A0A343UXZ6</accession>
<keyword evidence="3 7" id="KW-1133">Transmembrane helix</keyword>
<protein>
    <submittedName>
        <fullName evidence="9">ATP synthase F0 subunit 8</fullName>
    </submittedName>
</protein>
<dbReference type="GO" id="GO:0031966">
    <property type="term" value="C:mitochondrial membrane"/>
    <property type="evidence" value="ECO:0007669"/>
    <property type="project" value="UniProtKB-SubCell"/>
</dbReference>
<organism evidence="9">
    <name type="scientific">Paralemanea sp</name>
    <dbReference type="NCBI Taxonomy" id="2048601"/>
    <lineage>
        <taxon>Eukaryota</taxon>
        <taxon>Rhodophyta</taxon>
        <taxon>Florideophyceae</taxon>
        <taxon>Nemaliophycidae</taxon>
        <taxon>Batrachospermales</taxon>
        <taxon>Lemaneaceae</taxon>
        <taxon>Paralemanea</taxon>
    </lineage>
</organism>
<keyword evidence="4 9" id="KW-0496">Mitochondrion</keyword>
<feature type="domain" description="ATP synthase YMF19-like N-terminal" evidence="8">
    <location>
        <begin position="2"/>
        <end position="74"/>
    </location>
</feature>
<dbReference type="GO" id="GO:0006754">
    <property type="term" value="P:ATP biosynthetic process"/>
    <property type="evidence" value="ECO:0007669"/>
    <property type="project" value="UniProtKB-KW"/>
</dbReference>
<dbReference type="Pfam" id="PF02326">
    <property type="entry name" value="YMF19"/>
    <property type="match status" value="1"/>
</dbReference>
<keyword evidence="6" id="KW-0066">ATP synthesis</keyword>
<feature type="transmembrane region" description="Helical" evidence="7">
    <location>
        <begin position="12"/>
        <end position="32"/>
    </location>
</feature>
<dbReference type="EMBL" id="MG787097">
    <property type="protein sequence ID" value="AVK39553.1"/>
    <property type="molecule type" value="Genomic_DNA"/>
</dbReference>
<reference evidence="9" key="1">
    <citation type="journal article" date="2018" name="Mitochondrial DNA Part B Resour">
        <title>Complete mitochondrial genomes of six species of the freshwater red algal order Batrachospermales (Rhodophyta).</title>
        <authorList>
            <person name="Paiano M.O."/>
            <person name="Del Cortona A."/>
            <person name="Costa J.F."/>
            <person name="Liu S.-L."/>
            <person name="Verbruggen H."/>
            <person name="De Clerck O."/>
            <person name="Necchi O."/>
        </authorList>
    </citation>
    <scope>NUCLEOTIDE SEQUENCE</scope>
    <source>
        <strain evidence="9">HEC3068</strain>
    </source>
</reference>
<reference evidence="9" key="2">
    <citation type="submission" date="2018-01" db="EMBL/GenBank/DDBJ databases">
        <authorList>
            <person name="Gaut B.S."/>
            <person name="Morton B.R."/>
            <person name="Clegg M.T."/>
            <person name="Duvall M.R."/>
        </authorList>
    </citation>
    <scope>NUCLEOTIDE SEQUENCE</scope>
    <source>
        <strain evidence="9">HEC3068</strain>
    </source>
</reference>
<geneLocation type="mitochondrion" evidence="9"/>
<comment type="subcellular location">
    <subcellularLocation>
        <location evidence="1">Mitochondrion membrane</location>
    </subcellularLocation>
</comment>
<evidence type="ECO:0000259" key="8">
    <source>
        <dbReference type="Pfam" id="PF02326"/>
    </source>
</evidence>